<organism evidence="2 3">
    <name type="scientific">Oceanobacillus polygoni</name>
    <dbReference type="NCBI Taxonomy" id="1235259"/>
    <lineage>
        <taxon>Bacteria</taxon>
        <taxon>Bacillati</taxon>
        <taxon>Bacillota</taxon>
        <taxon>Bacilli</taxon>
        <taxon>Bacillales</taxon>
        <taxon>Bacillaceae</taxon>
        <taxon>Oceanobacillus</taxon>
    </lineage>
</organism>
<keyword evidence="3" id="KW-1185">Reference proteome</keyword>
<dbReference type="Proteomes" id="UP001138793">
    <property type="component" value="Unassembled WGS sequence"/>
</dbReference>
<comment type="caution">
    <text evidence="2">The sequence shown here is derived from an EMBL/GenBank/DDBJ whole genome shotgun (WGS) entry which is preliminary data.</text>
</comment>
<reference evidence="2" key="1">
    <citation type="submission" date="2021-03" db="EMBL/GenBank/DDBJ databases">
        <title>Genomic Encyclopedia of Type Strains, Phase IV (KMG-IV): sequencing the most valuable type-strain genomes for metagenomic binning, comparative biology and taxonomic classification.</title>
        <authorList>
            <person name="Goeker M."/>
        </authorList>
    </citation>
    <scope>NUCLEOTIDE SEQUENCE</scope>
    <source>
        <strain evidence="2">DSM 107338</strain>
    </source>
</reference>
<evidence type="ECO:0000313" key="2">
    <source>
        <dbReference type="EMBL" id="MBP2078862.1"/>
    </source>
</evidence>
<dbReference type="AlphaFoldDB" id="A0A9X0YV05"/>
<sequence length="84" mass="9644">MTQEMINELLVAITLLLEDLKDIQANSYHMDQLFNQLESEINDVEITILGLEQNAQNLDERLAQVLQCMMSKARDNTTNYKAIS</sequence>
<gene>
    <name evidence="2" type="ORF">J2Z64_003131</name>
</gene>
<dbReference type="RefSeq" id="WP_149473395.1">
    <property type="nucleotide sequence ID" value="NZ_JAGGMB010000011.1"/>
</dbReference>
<accession>A0A9X0YV05</accession>
<name>A0A9X0YV05_9BACI</name>
<keyword evidence="1" id="KW-0175">Coiled coil</keyword>
<dbReference type="EMBL" id="JAGGMB010000011">
    <property type="protein sequence ID" value="MBP2078862.1"/>
    <property type="molecule type" value="Genomic_DNA"/>
</dbReference>
<feature type="coiled-coil region" evidence="1">
    <location>
        <begin position="34"/>
        <end position="61"/>
    </location>
</feature>
<evidence type="ECO:0000313" key="3">
    <source>
        <dbReference type="Proteomes" id="UP001138793"/>
    </source>
</evidence>
<dbReference type="OrthoDB" id="2720865at2"/>
<proteinExistence type="predicted"/>
<evidence type="ECO:0000256" key="1">
    <source>
        <dbReference type="SAM" id="Coils"/>
    </source>
</evidence>
<protein>
    <submittedName>
        <fullName evidence="2">Uncharacterized protein</fullName>
    </submittedName>
</protein>